<dbReference type="EMBL" id="BMHQ01000004">
    <property type="protein sequence ID" value="GGE14578.1"/>
    <property type="molecule type" value="Genomic_DNA"/>
</dbReference>
<comment type="caution">
    <text evidence="1">The sequence shown here is derived from an EMBL/GenBank/DDBJ whole genome shotgun (WGS) entry which is preliminary data.</text>
</comment>
<name>A0A8J2VHI8_9BACL</name>
<dbReference type="AlphaFoldDB" id="A0A8J2VHI8"/>
<dbReference type="RefSeq" id="WP_188647266.1">
    <property type="nucleotide sequence ID" value="NZ_BMHQ01000004.1"/>
</dbReference>
<evidence type="ECO:0000313" key="2">
    <source>
        <dbReference type="Proteomes" id="UP000625210"/>
    </source>
</evidence>
<sequence length="167" mass="19673">MSDHRQDWEAALDSIEWDEVLEEVGEQLKTNLAAELRFRTYEELERASQFLGAGYYLTHLSDGTWAFWNEKNYVEEDVQRFQDPKAFIQYVIEQFQFNREQVESLIESMREARQMKRCIQCGFDFDPQDPVREELGIDGIYAEEGASEEFCSPQCAIENVVQEMKES</sequence>
<reference evidence="1" key="2">
    <citation type="submission" date="2020-09" db="EMBL/GenBank/DDBJ databases">
        <authorList>
            <person name="Sun Q."/>
            <person name="Zhou Y."/>
        </authorList>
    </citation>
    <scope>NUCLEOTIDE SEQUENCE</scope>
    <source>
        <strain evidence="1">CGMCC 1.15179</strain>
    </source>
</reference>
<reference evidence="1" key="1">
    <citation type="journal article" date="2014" name="Int. J. Syst. Evol. Microbiol.">
        <title>Complete genome sequence of Corynebacterium casei LMG S-19264T (=DSM 44701T), isolated from a smear-ripened cheese.</title>
        <authorList>
            <consortium name="US DOE Joint Genome Institute (JGI-PGF)"/>
            <person name="Walter F."/>
            <person name="Albersmeier A."/>
            <person name="Kalinowski J."/>
            <person name="Ruckert C."/>
        </authorList>
    </citation>
    <scope>NUCLEOTIDE SEQUENCE</scope>
    <source>
        <strain evidence="1">CGMCC 1.15179</strain>
    </source>
</reference>
<accession>A0A8J2VHI8</accession>
<keyword evidence="2" id="KW-1185">Reference proteome</keyword>
<dbReference type="Proteomes" id="UP000625210">
    <property type="component" value="Unassembled WGS sequence"/>
</dbReference>
<organism evidence="1 2">
    <name type="scientific">Marinithermofilum abyssi</name>
    <dbReference type="NCBI Taxonomy" id="1571185"/>
    <lineage>
        <taxon>Bacteria</taxon>
        <taxon>Bacillati</taxon>
        <taxon>Bacillota</taxon>
        <taxon>Bacilli</taxon>
        <taxon>Bacillales</taxon>
        <taxon>Thermoactinomycetaceae</taxon>
        <taxon>Marinithermofilum</taxon>
    </lineage>
</organism>
<proteinExistence type="predicted"/>
<protein>
    <submittedName>
        <fullName evidence="1">Uncharacterized protein</fullName>
    </submittedName>
</protein>
<evidence type="ECO:0000313" key="1">
    <source>
        <dbReference type="EMBL" id="GGE14578.1"/>
    </source>
</evidence>
<gene>
    <name evidence="1" type="ORF">GCM10011571_15030</name>
</gene>